<protein>
    <submittedName>
        <fullName evidence="5">Uncharacterized protein</fullName>
    </submittedName>
</protein>
<proteinExistence type="predicted"/>
<evidence type="ECO:0000256" key="1">
    <source>
        <dbReference type="ARBA" id="ARBA00004308"/>
    </source>
</evidence>
<evidence type="ECO:0000256" key="2">
    <source>
        <dbReference type="ARBA" id="ARBA00022553"/>
    </source>
</evidence>
<dbReference type="PANTHER" id="PTHR14514">
    <property type="entry name" value="PKA ANCHORING PROTEIN"/>
    <property type="match status" value="1"/>
</dbReference>
<dbReference type="PANTHER" id="PTHR14514:SF3">
    <property type="entry name" value="NESPRIN-1"/>
    <property type="match status" value="1"/>
</dbReference>
<evidence type="ECO:0000256" key="3">
    <source>
        <dbReference type="ARBA" id="ARBA00022737"/>
    </source>
</evidence>
<keyword evidence="2" id="KW-0597">Phosphoprotein</keyword>
<keyword evidence="3" id="KW-0677">Repeat</keyword>
<name>A0A401QGY2_SCYTO</name>
<dbReference type="STRING" id="75743.A0A401QGY2"/>
<dbReference type="SUPFAM" id="SSF46966">
    <property type="entry name" value="Spectrin repeat"/>
    <property type="match status" value="1"/>
</dbReference>
<dbReference type="EMBL" id="BFAA01086401">
    <property type="protein sequence ID" value="GCB84616.1"/>
    <property type="molecule type" value="Genomic_DNA"/>
</dbReference>
<feature type="non-terminal residue" evidence="5">
    <location>
        <position position="78"/>
    </location>
</feature>
<comment type="subcellular location">
    <subcellularLocation>
        <location evidence="1">Endomembrane system</location>
    </subcellularLocation>
</comment>
<sequence length="78" mass="9037">MEQEMSQDLEQQADLKDKLLQLERHQSLLADIEKHSVILNRLIEKAKELLERTGDASFTEESQLEMRAQFADIIVVAK</sequence>
<organism evidence="5 6">
    <name type="scientific">Scyliorhinus torazame</name>
    <name type="common">Cloudy catshark</name>
    <name type="synonym">Catulus torazame</name>
    <dbReference type="NCBI Taxonomy" id="75743"/>
    <lineage>
        <taxon>Eukaryota</taxon>
        <taxon>Metazoa</taxon>
        <taxon>Chordata</taxon>
        <taxon>Craniata</taxon>
        <taxon>Vertebrata</taxon>
        <taxon>Chondrichthyes</taxon>
        <taxon>Elasmobranchii</taxon>
        <taxon>Galeomorphii</taxon>
        <taxon>Galeoidea</taxon>
        <taxon>Carcharhiniformes</taxon>
        <taxon>Scyliorhinidae</taxon>
        <taxon>Scyliorhinus</taxon>
    </lineage>
</organism>
<dbReference type="Proteomes" id="UP000288216">
    <property type="component" value="Unassembled WGS sequence"/>
</dbReference>
<dbReference type="AlphaFoldDB" id="A0A401QGY2"/>
<keyword evidence="4" id="KW-0472">Membrane</keyword>
<accession>A0A401QGY2</accession>
<reference evidence="5 6" key="1">
    <citation type="journal article" date="2018" name="Nat. Ecol. Evol.">
        <title>Shark genomes provide insights into elasmobranch evolution and the origin of vertebrates.</title>
        <authorList>
            <person name="Hara Y"/>
            <person name="Yamaguchi K"/>
            <person name="Onimaru K"/>
            <person name="Kadota M"/>
            <person name="Koyanagi M"/>
            <person name="Keeley SD"/>
            <person name="Tatsumi K"/>
            <person name="Tanaka K"/>
            <person name="Motone F"/>
            <person name="Kageyama Y"/>
            <person name="Nozu R"/>
            <person name="Adachi N"/>
            <person name="Nishimura O"/>
            <person name="Nakagawa R"/>
            <person name="Tanegashima C"/>
            <person name="Kiyatake I"/>
            <person name="Matsumoto R"/>
            <person name="Murakumo K"/>
            <person name="Nishida K"/>
            <person name="Terakita A"/>
            <person name="Kuratani S"/>
            <person name="Sato K"/>
            <person name="Hyodo S Kuraku.S."/>
        </authorList>
    </citation>
    <scope>NUCLEOTIDE SEQUENCE [LARGE SCALE GENOMIC DNA]</scope>
</reference>
<evidence type="ECO:0000256" key="4">
    <source>
        <dbReference type="ARBA" id="ARBA00023136"/>
    </source>
</evidence>
<keyword evidence="6" id="KW-1185">Reference proteome</keyword>
<comment type="caution">
    <text evidence="5">The sequence shown here is derived from an EMBL/GenBank/DDBJ whole genome shotgun (WGS) entry which is preliminary data.</text>
</comment>
<evidence type="ECO:0000313" key="5">
    <source>
        <dbReference type="EMBL" id="GCB84616.1"/>
    </source>
</evidence>
<evidence type="ECO:0000313" key="6">
    <source>
        <dbReference type="Proteomes" id="UP000288216"/>
    </source>
</evidence>
<gene>
    <name evidence="5" type="ORF">scyTo_0025349</name>
</gene>